<comment type="caution">
    <text evidence="2">The sequence shown here is derived from an EMBL/GenBank/DDBJ whole genome shotgun (WGS) entry which is preliminary data.</text>
</comment>
<protein>
    <submittedName>
        <fullName evidence="2">Uncharacterized protein</fullName>
    </submittedName>
</protein>
<accession>A0A0R3MBG1</accession>
<evidence type="ECO:0000313" key="2">
    <source>
        <dbReference type="EMBL" id="KRR15391.1"/>
    </source>
</evidence>
<gene>
    <name evidence="2" type="ORF">CQ14_03500</name>
</gene>
<name>A0A0R3MBG1_9BRAD</name>
<feature type="region of interest" description="Disordered" evidence="1">
    <location>
        <begin position="1"/>
        <end position="24"/>
    </location>
</feature>
<proteinExistence type="predicted"/>
<dbReference type="EMBL" id="LLYB01000134">
    <property type="protein sequence ID" value="KRR15391.1"/>
    <property type="molecule type" value="Genomic_DNA"/>
</dbReference>
<dbReference type="AlphaFoldDB" id="A0A0R3MBG1"/>
<feature type="region of interest" description="Disordered" evidence="1">
    <location>
        <begin position="42"/>
        <end position="68"/>
    </location>
</feature>
<dbReference type="Proteomes" id="UP000051660">
    <property type="component" value="Unassembled WGS sequence"/>
</dbReference>
<evidence type="ECO:0000256" key="1">
    <source>
        <dbReference type="SAM" id="MobiDB-lite"/>
    </source>
</evidence>
<reference evidence="2 3" key="1">
    <citation type="submission" date="2014-03" db="EMBL/GenBank/DDBJ databases">
        <title>Bradyrhizobium valentinum sp. nov., isolated from effective nodules of Lupinus mariae-josephae, a lupine endemic of basic-lime soils in Eastern Spain.</title>
        <authorList>
            <person name="Duran D."/>
            <person name="Rey L."/>
            <person name="Navarro A."/>
            <person name="Busquets A."/>
            <person name="Imperial J."/>
            <person name="Ruiz-Argueso T."/>
        </authorList>
    </citation>
    <scope>NUCLEOTIDE SEQUENCE [LARGE SCALE GENOMIC DNA]</scope>
    <source>
        <strain evidence="2 3">CCBAU 23086</strain>
    </source>
</reference>
<organism evidence="2 3">
    <name type="scientific">Bradyrhizobium lablabi</name>
    <dbReference type="NCBI Taxonomy" id="722472"/>
    <lineage>
        <taxon>Bacteria</taxon>
        <taxon>Pseudomonadati</taxon>
        <taxon>Pseudomonadota</taxon>
        <taxon>Alphaproteobacteria</taxon>
        <taxon>Hyphomicrobiales</taxon>
        <taxon>Nitrobacteraceae</taxon>
        <taxon>Bradyrhizobium</taxon>
    </lineage>
</organism>
<sequence length="263" mass="28703">MVAEPPNAELQSPPSTTRIRKKTMVSAVSSQAATLNPLAYTALEEDNKSRQPAANVTPDDSDRGPATQVSWSQDALDRLLAALKQGPDAAQQAVDAWSQAGADRFAAFQARSEAIHRQSAINKVDHQLKMLDWREETNKSLASTVKYLQKSAIKWQNTAPVPEVQLSDAEINAILKKVAPRGIDPSKIGGADTYSFGDDGKIYTFRKDGTAWVHEGGVPTSEAEKQRGIQAFNESIQLWSSKIEYPSVSRADLIAQRDALMAQ</sequence>
<evidence type="ECO:0000313" key="3">
    <source>
        <dbReference type="Proteomes" id="UP000051660"/>
    </source>
</evidence>